<organism evidence="2">
    <name type="scientific">mine drainage metagenome</name>
    <dbReference type="NCBI Taxonomy" id="410659"/>
    <lineage>
        <taxon>unclassified sequences</taxon>
        <taxon>metagenomes</taxon>
        <taxon>ecological metagenomes</taxon>
    </lineage>
</organism>
<gene>
    <name evidence="2" type="ORF">GALL_260550</name>
</gene>
<sequence>MAAGVLVIAVTLGGCATPGSAQSDPPNRAQSLWSARTDFVGDNSRVAQLADQAGFGPAGTFSLSLQTQQSPYAMTVAFTRLDKPFDALDFSASSTLMLGLVANLGEVSVTSGDHFSSLTESDASTALGFDVKELGRDEAKLTAYLDLSRH</sequence>
<dbReference type="EMBL" id="MLJW01000243">
    <property type="protein sequence ID" value="OIQ91991.1"/>
    <property type="molecule type" value="Genomic_DNA"/>
</dbReference>
<dbReference type="Pfam" id="PF16107">
    <property type="entry name" value="DUF4825"/>
    <property type="match status" value="1"/>
</dbReference>
<evidence type="ECO:0000313" key="2">
    <source>
        <dbReference type="EMBL" id="OIQ91991.1"/>
    </source>
</evidence>
<accession>A0A1J5RJ21</accession>
<evidence type="ECO:0000259" key="1">
    <source>
        <dbReference type="Pfam" id="PF16107"/>
    </source>
</evidence>
<feature type="domain" description="DUF4825" evidence="1">
    <location>
        <begin position="34"/>
        <end position="113"/>
    </location>
</feature>
<dbReference type="AlphaFoldDB" id="A0A1J5RJ21"/>
<name>A0A1J5RJ21_9ZZZZ</name>
<comment type="caution">
    <text evidence="2">The sequence shown here is derived from an EMBL/GenBank/DDBJ whole genome shotgun (WGS) entry which is preliminary data.</text>
</comment>
<reference evidence="2" key="1">
    <citation type="submission" date="2016-10" db="EMBL/GenBank/DDBJ databases">
        <title>Sequence of Gallionella enrichment culture.</title>
        <authorList>
            <person name="Poehlein A."/>
            <person name="Muehling M."/>
            <person name="Daniel R."/>
        </authorList>
    </citation>
    <scope>NUCLEOTIDE SEQUENCE</scope>
</reference>
<proteinExistence type="predicted"/>
<protein>
    <recommendedName>
        <fullName evidence="1">DUF4825 domain-containing protein</fullName>
    </recommendedName>
</protein>
<dbReference type="InterPro" id="IPR032250">
    <property type="entry name" value="DUF4825"/>
</dbReference>